<evidence type="ECO:0000313" key="2">
    <source>
        <dbReference type="Proteomes" id="UP000316093"/>
    </source>
</evidence>
<proteinExistence type="predicted"/>
<dbReference type="GO" id="GO:0015562">
    <property type="term" value="F:efflux transmembrane transporter activity"/>
    <property type="evidence" value="ECO:0007669"/>
    <property type="project" value="InterPro"/>
</dbReference>
<dbReference type="OrthoDB" id="9791261at2"/>
<gene>
    <name evidence="1" type="ORF">FIV34_08625</name>
</gene>
<dbReference type="Gene3D" id="1.20.1600.10">
    <property type="entry name" value="Outer membrane efflux proteins (OEP)"/>
    <property type="match status" value="1"/>
</dbReference>
<sequence length="452" mass="48003">MCPPERSLHMHGFPLRLLILALALCLLPACARYSRLPLDANARYAASVAALEGAPTSQAPLGEAEVSQLILQNNPSLKLAALRRAEARSQAESGALLPNPSFSGSLGYLLSGDGNATAWTAALTEPVNAWIILRARRDEAKAATAEVDASLAWEAWQTLARGRQLVADVVLGDQLLDAQSQLASTLQRQWTTVAAAQGRGDLDATTTAPIAQAASEAAQAAAETERGVAAQRRELRALMGLSFDAPLPLAPLAPVVPLDDHAATAALQTLPRHRPDLVALAMGYDAQDARFRAAVLSQFPALSVGYAASQDNSRVKNGGPAVTIDLPIFDQGRVQADAEGVTRQRLHEEYSQRVADAHDEVRALMAAQHVAERQLAQATQASTLTADRTDGAAAALDRGDLDRQAYTDLSVASLSRRVAVLRTELAVREQRIGLDTLLGIGMPDIASDKDIR</sequence>
<reference evidence="1 2" key="1">
    <citation type="submission" date="2019-06" db="EMBL/GenBank/DDBJ databases">
        <title>A complete genome sequence for Luteibacter pinisoli MAH-14.</title>
        <authorList>
            <person name="Baltrus D.A."/>
        </authorList>
    </citation>
    <scope>NUCLEOTIDE SEQUENCE [LARGE SCALE GENOMIC DNA]</scope>
    <source>
        <strain evidence="1 2">MAH-14</strain>
    </source>
</reference>
<dbReference type="KEGG" id="lpy:FIV34_08625"/>
<dbReference type="SUPFAM" id="SSF56954">
    <property type="entry name" value="Outer membrane efflux proteins (OEP)"/>
    <property type="match status" value="1"/>
</dbReference>
<name>A0A4Y5Z4R1_9GAMM</name>
<accession>A0A4Y5Z4R1</accession>
<keyword evidence="2" id="KW-1185">Reference proteome</keyword>
<dbReference type="Proteomes" id="UP000316093">
    <property type="component" value="Chromosome"/>
</dbReference>
<dbReference type="InterPro" id="IPR010131">
    <property type="entry name" value="MdtP/NodT-like"/>
</dbReference>
<dbReference type="AlphaFoldDB" id="A0A4Y5Z4R1"/>
<organism evidence="1 2">
    <name type="scientific">Luteibacter pinisoli</name>
    <dbReference type="NCBI Taxonomy" id="2589080"/>
    <lineage>
        <taxon>Bacteria</taxon>
        <taxon>Pseudomonadati</taxon>
        <taxon>Pseudomonadota</taxon>
        <taxon>Gammaproteobacteria</taxon>
        <taxon>Lysobacterales</taxon>
        <taxon>Rhodanobacteraceae</taxon>
        <taxon>Luteibacter</taxon>
    </lineage>
</organism>
<dbReference type="PANTHER" id="PTHR30203:SF24">
    <property type="entry name" value="BLR4935 PROTEIN"/>
    <property type="match status" value="1"/>
</dbReference>
<evidence type="ECO:0000313" key="1">
    <source>
        <dbReference type="EMBL" id="QDE39258.1"/>
    </source>
</evidence>
<protein>
    <submittedName>
        <fullName evidence="1">TolC family protein</fullName>
    </submittedName>
</protein>
<dbReference type="PANTHER" id="PTHR30203">
    <property type="entry name" value="OUTER MEMBRANE CATION EFFLUX PROTEIN"/>
    <property type="match status" value="1"/>
</dbReference>
<dbReference type="EMBL" id="CP041046">
    <property type="protein sequence ID" value="QDE39258.1"/>
    <property type="molecule type" value="Genomic_DNA"/>
</dbReference>